<sequence length="184" mass="19803">MSRRLAAITAALLAAVALATCGVVSRISDGHLDIEQAELQARIAPRFPTHHCKLLIACLDLSNPVVVLAEGEDRIGLNVDAKVQLGGKERIGRVGFTGRPRYVPADGQLFLDDLQITTLELAGLRDEYAEIVKRSGPGMINAQLQSHPIYTIDASTAKGTLTKLAVRDVKVVNGKLRIDFRPGS</sequence>
<dbReference type="EMBL" id="JAVDXU010000005">
    <property type="protein sequence ID" value="MDR7272603.1"/>
    <property type="molecule type" value="Genomic_DNA"/>
</dbReference>
<organism evidence="2 3">
    <name type="scientific">Roseateles saccharophilus</name>
    <name type="common">Pseudomonas saccharophila</name>
    <dbReference type="NCBI Taxonomy" id="304"/>
    <lineage>
        <taxon>Bacteria</taxon>
        <taxon>Pseudomonadati</taxon>
        <taxon>Pseudomonadota</taxon>
        <taxon>Betaproteobacteria</taxon>
        <taxon>Burkholderiales</taxon>
        <taxon>Sphaerotilaceae</taxon>
        <taxon>Roseateles</taxon>
    </lineage>
</organism>
<keyword evidence="3" id="KW-1185">Reference proteome</keyword>
<gene>
    <name evidence="2" type="ORF">J2X20_005286</name>
</gene>
<name>A0ABU1YUR7_ROSSA</name>
<evidence type="ECO:0008006" key="4">
    <source>
        <dbReference type="Google" id="ProtNLM"/>
    </source>
</evidence>
<feature type="chain" id="PRO_5045882118" description="DUF1439 domain-containing protein" evidence="1">
    <location>
        <begin position="20"/>
        <end position="184"/>
    </location>
</feature>
<comment type="caution">
    <text evidence="2">The sequence shown here is derived from an EMBL/GenBank/DDBJ whole genome shotgun (WGS) entry which is preliminary data.</text>
</comment>
<proteinExistence type="predicted"/>
<dbReference type="InterPro" id="IPR010835">
    <property type="entry name" value="DUF1439"/>
</dbReference>
<dbReference type="Pfam" id="PF07273">
    <property type="entry name" value="DUF1439"/>
    <property type="match status" value="1"/>
</dbReference>
<dbReference type="Proteomes" id="UP001180453">
    <property type="component" value="Unassembled WGS sequence"/>
</dbReference>
<dbReference type="Gene3D" id="3.15.10.40">
    <property type="entry name" value="Uncharacterised protein PF07273, DUF1439"/>
    <property type="match status" value="1"/>
</dbReference>
<evidence type="ECO:0000256" key="1">
    <source>
        <dbReference type="SAM" id="SignalP"/>
    </source>
</evidence>
<keyword evidence="1" id="KW-0732">Signal</keyword>
<evidence type="ECO:0000313" key="3">
    <source>
        <dbReference type="Proteomes" id="UP001180453"/>
    </source>
</evidence>
<evidence type="ECO:0000313" key="2">
    <source>
        <dbReference type="EMBL" id="MDR7272603.1"/>
    </source>
</evidence>
<protein>
    <recommendedName>
        <fullName evidence="4">DUF1439 domain-containing protein</fullName>
    </recommendedName>
</protein>
<accession>A0ABU1YUR7</accession>
<reference evidence="2 3" key="1">
    <citation type="submission" date="2023-07" db="EMBL/GenBank/DDBJ databases">
        <title>Sorghum-associated microbial communities from plants grown in Nebraska, USA.</title>
        <authorList>
            <person name="Schachtman D."/>
        </authorList>
    </citation>
    <scope>NUCLEOTIDE SEQUENCE [LARGE SCALE GENOMIC DNA]</scope>
    <source>
        <strain evidence="2 3">BE314</strain>
    </source>
</reference>
<dbReference type="RefSeq" id="WP_310272041.1">
    <property type="nucleotide sequence ID" value="NZ_JAVDXU010000005.1"/>
</dbReference>
<feature type="signal peptide" evidence="1">
    <location>
        <begin position="1"/>
        <end position="19"/>
    </location>
</feature>